<feature type="region of interest" description="Disordered" evidence="1">
    <location>
        <begin position="212"/>
        <end position="242"/>
    </location>
</feature>
<keyword evidence="3" id="KW-1185">Reference proteome</keyword>
<evidence type="ECO:0000313" key="2">
    <source>
        <dbReference type="EMBL" id="KAK4502834.1"/>
    </source>
</evidence>
<gene>
    <name evidence="2" type="ORF">PRZ48_006260</name>
</gene>
<feature type="region of interest" description="Disordered" evidence="1">
    <location>
        <begin position="283"/>
        <end position="340"/>
    </location>
</feature>
<feature type="compositionally biased region" description="Basic and acidic residues" evidence="1">
    <location>
        <begin position="300"/>
        <end position="312"/>
    </location>
</feature>
<accession>A0ABR0EMK3</accession>
<sequence length="360" mass="39659">MCNVRTLTYVCGHVIPFRLSTCRGNFTYTTRKSPTGSLSSCRSFPLLNFISQQPCGACLKASAEKDLEEKIAELRLSTEEDDWTKEPAEEVVQAEAELASEIWRLEEFYPDRARFKKEVRPERGPLATRNGSLLSREVRAEDVVVKYEAKTAMVGEDWDWGEGYRDLGEEIAEDMGMDLPGFVECGFGEGEGEEGQPAEEFCQVMDWGVATDWGLPGEGEREDGSGGEVESQSEESASGNEDAAVLETGAGLDEDQGSTCEAAPSATIASILEEDRPPICVSVQHSSRQEHITVRLPPRAMDESKPKHKENEATSSAKARPPRSRGRSVTAENPPQQKAMNACEPFRACSPFWMEFAVSV</sequence>
<proteinExistence type="predicted"/>
<comment type="caution">
    <text evidence="2">The sequence shown here is derived from an EMBL/GenBank/DDBJ whole genome shotgun (WGS) entry which is preliminary data.</text>
</comment>
<feature type="compositionally biased region" description="Low complexity" evidence="1">
    <location>
        <begin position="228"/>
        <end position="239"/>
    </location>
</feature>
<organism evidence="2 3">
    <name type="scientific">Zasmidium cellare</name>
    <name type="common">Wine cellar mold</name>
    <name type="synonym">Racodium cellare</name>
    <dbReference type="NCBI Taxonomy" id="395010"/>
    <lineage>
        <taxon>Eukaryota</taxon>
        <taxon>Fungi</taxon>
        <taxon>Dikarya</taxon>
        <taxon>Ascomycota</taxon>
        <taxon>Pezizomycotina</taxon>
        <taxon>Dothideomycetes</taxon>
        <taxon>Dothideomycetidae</taxon>
        <taxon>Mycosphaerellales</taxon>
        <taxon>Mycosphaerellaceae</taxon>
        <taxon>Zasmidium</taxon>
    </lineage>
</organism>
<dbReference type="EMBL" id="JAXOVC010000004">
    <property type="protein sequence ID" value="KAK4502834.1"/>
    <property type="molecule type" value="Genomic_DNA"/>
</dbReference>
<name>A0ABR0EMK3_ZASCE</name>
<evidence type="ECO:0000256" key="1">
    <source>
        <dbReference type="SAM" id="MobiDB-lite"/>
    </source>
</evidence>
<evidence type="ECO:0000313" key="3">
    <source>
        <dbReference type="Proteomes" id="UP001305779"/>
    </source>
</evidence>
<feature type="compositionally biased region" description="Polar residues" evidence="1">
    <location>
        <begin position="330"/>
        <end position="339"/>
    </location>
</feature>
<dbReference type="Proteomes" id="UP001305779">
    <property type="component" value="Unassembled WGS sequence"/>
</dbReference>
<protein>
    <submittedName>
        <fullName evidence="2">Uncharacterized protein</fullName>
    </submittedName>
</protein>
<reference evidence="2 3" key="1">
    <citation type="journal article" date="2023" name="G3 (Bethesda)">
        <title>A chromosome-level genome assembly of Zasmidium syzygii isolated from banana leaves.</title>
        <authorList>
            <person name="van Westerhoven A.C."/>
            <person name="Mehrabi R."/>
            <person name="Talebi R."/>
            <person name="Steentjes M.B.F."/>
            <person name="Corcolon B."/>
            <person name="Chong P.A."/>
            <person name="Kema G.H.J."/>
            <person name="Seidl M.F."/>
        </authorList>
    </citation>
    <scope>NUCLEOTIDE SEQUENCE [LARGE SCALE GENOMIC DNA]</scope>
    <source>
        <strain evidence="2 3">P124</strain>
    </source>
</reference>